<protein>
    <recommendedName>
        <fullName evidence="4">LVIVD repeat-containing protein</fullName>
    </recommendedName>
</protein>
<keyword evidence="3" id="KW-1185">Reference proteome</keyword>
<evidence type="ECO:0000256" key="1">
    <source>
        <dbReference type="SAM" id="MobiDB-lite"/>
    </source>
</evidence>
<dbReference type="InterPro" id="IPR011047">
    <property type="entry name" value="Quinoprotein_ADH-like_sf"/>
</dbReference>
<evidence type="ECO:0008006" key="4">
    <source>
        <dbReference type="Google" id="ProtNLM"/>
    </source>
</evidence>
<organism evidence="2 3">
    <name type="scientific">Haloarcula saliterrae</name>
    <dbReference type="NCBI Taxonomy" id="2950534"/>
    <lineage>
        <taxon>Archaea</taxon>
        <taxon>Methanobacteriati</taxon>
        <taxon>Methanobacteriota</taxon>
        <taxon>Stenosarchaea group</taxon>
        <taxon>Halobacteria</taxon>
        <taxon>Halobacteriales</taxon>
        <taxon>Haloarculaceae</taxon>
        <taxon>Haloarcula</taxon>
    </lineage>
</organism>
<dbReference type="InterPro" id="IPR015943">
    <property type="entry name" value="WD40/YVTN_repeat-like_dom_sf"/>
</dbReference>
<accession>A0ABU2FER2</accession>
<sequence>MRRRTLLQSLATASAGGAVGTASAHPLPTDDGSSTPAGTPTGGEPLGTLSLSGARELVTSPDGHTAYVATGAGIALVDVVSPSNPRLLAERTDLLADSADGPMQEVQDLALRDDRLLVVGPANPAEGAHGLVVFDVSDRQTPERVTAVELDTRVHNCDFDGRYAYVTANSRTDNPLVVVDTRTGEAVGSWSLGAADERWAEVSPSLRPLHDVTVRGDRAYLAYWDAGTWILDVSDPADISLVSRVRGRSREALAAVSDPRTERTEPPGNDHYVTVDEDATLLGVGGESWDRDDDGSGGPSGIELFDISDPRAPESLATVDPPPTSDPTRGGVLTTAHNFELTDGRLYSAWYEGGVRVHDVREPSQPREIFRWRDSSTTSFWTAQRGAGCFLAANTAALDSDISPGVYTFPDPAVGAPTRTENATGAGGDGFGIAAALAAVGLGAWRLARRQ</sequence>
<comment type="caution">
    <text evidence="2">The sequence shown here is derived from an EMBL/GenBank/DDBJ whole genome shotgun (WGS) entry which is preliminary data.</text>
</comment>
<reference evidence="2 3" key="1">
    <citation type="submission" date="2022-06" db="EMBL/GenBank/DDBJ databases">
        <title>Haloarcula sp. a new haloarchaeum isolate from saline soil.</title>
        <authorList>
            <person name="Strakova D."/>
            <person name="Galisteo C."/>
            <person name="Sanchez-Porro C."/>
            <person name="Ventosa A."/>
        </authorList>
    </citation>
    <scope>NUCLEOTIDE SEQUENCE [LARGE SCALE GENOMIC DNA]</scope>
    <source>
        <strain evidence="2 3">S1CR25-12</strain>
    </source>
</reference>
<dbReference type="Gene3D" id="2.130.10.10">
    <property type="entry name" value="YVTN repeat-like/Quinoprotein amine dehydrogenase"/>
    <property type="match status" value="1"/>
</dbReference>
<dbReference type="RefSeq" id="WP_310920464.1">
    <property type="nucleotide sequence ID" value="NZ_JAMQON010000004.1"/>
</dbReference>
<dbReference type="SUPFAM" id="SSF50998">
    <property type="entry name" value="Quinoprotein alcohol dehydrogenase-like"/>
    <property type="match status" value="1"/>
</dbReference>
<gene>
    <name evidence="2" type="ORF">NDI56_15045</name>
</gene>
<dbReference type="Pfam" id="PF08309">
    <property type="entry name" value="LVIVD"/>
    <property type="match status" value="2"/>
</dbReference>
<evidence type="ECO:0000313" key="2">
    <source>
        <dbReference type="EMBL" id="MDS0260722.1"/>
    </source>
</evidence>
<evidence type="ECO:0000313" key="3">
    <source>
        <dbReference type="Proteomes" id="UP001259659"/>
    </source>
</evidence>
<dbReference type="EMBL" id="JAMQON010000004">
    <property type="protein sequence ID" value="MDS0260722.1"/>
    <property type="molecule type" value="Genomic_DNA"/>
</dbReference>
<dbReference type="Proteomes" id="UP001259659">
    <property type="component" value="Unassembled WGS sequence"/>
</dbReference>
<proteinExistence type="predicted"/>
<feature type="region of interest" description="Disordered" evidence="1">
    <location>
        <begin position="286"/>
        <end position="330"/>
    </location>
</feature>
<dbReference type="InterPro" id="IPR013211">
    <property type="entry name" value="LVIVD"/>
</dbReference>
<feature type="region of interest" description="Disordered" evidence="1">
    <location>
        <begin position="14"/>
        <end position="46"/>
    </location>
</feature>
<name>A0ABU2FER2_9EURY</name>
<feature type="compositionally biased region" description="Low complexity" evidence="1">
    <location>
        <begin position="14"/>
        <end position="24"/>
    </location>
</feature>